<dbReference type="PANTHER" id="PTHR13486:SF2">
    <property type="entry name" value="SPLICING FACTOR C9ORF78"/>
    <property type="match status" value="1"/>
</dbReference>
<evidence type="ECO:0000256" key="1">
    <source>
        <dbReference type="ARBA" id="ARBA00004123"/>
    </source>
</evidence>
<feature type="compositionally biased region" description="Basic and acidic residues" evidence="4">
    <location>
        <begin position="374"/>
        <end position="383"/>
    </location>
</feature>
<dbReference type="GO" id="GO:0005681">
    <property type="term" value="C:spliceosomal complex"/>
    <property type="evidence" value="ECO:0007669"/>
    <property type="project" value="TreeGrafter"/>
</dbReference>
<evidence type="ECO:0000256" key="3">
    <source>
        <dbReference type="ARBA" id="ARBA00023242"/>
    </source>
</evidence>
<evidence type="ECO:0000256" key="2">
    <source>
        <dbReference type="ARBA" id="ARBA00007643"/>
    </source>
</evidence>
<evidence type="ECO:0000313" key="6">
    <source>
        <dbReference type="Proteomes" id="UP000572817"/>
    </source>
</evidence>
<protein>
    <recommendedName>
        <fullName evidence="7">Hepatocellular carcinoma-associated antigen 59-domain-containing protein</fullName>
    </recommendedName>
</protein>
<comment type="similarity">
    <text evidence="2">Belongs to the TLS1 family.</text>
</comment>
<dbReference type="EMBL" id="WWBZ02000082">
    <property type="protein sequence ID" value="KAF4301562.1"/>
    <property type="molecule type" value="Genomic_DNA"/>
</dbReference>
<feature type="compositionally biased region" description="Basic and acidic residues" evidence="4">
    <location>
        <begin position="281"/>
        <end position="302"/>
    </location>
</feature>
<gene>
    <name evidence="5" type="ORF">GTA08_BOTSDO10645</name>
</gene>
<dbReference type="OrthoDB" id="5627at2759"/>
<accession>A0A8H4II04</accession>
<evidence type="ECO:0008006" key="7">
    <source>
        <dbReference type="Google" id="ProtNLM"/>
    </source>
</evidence>
<feature type="compositionally biased region" description="Basic and acidic residues" evidence="4">
    <location>
        <begin position="319"/>
        <end position="331"/>
    </location>
</feature>
<dbReference type="Pfam" id="PF07052">
    <property type="entry name" value="Hep_59"/>
    <property type="match status" value="1"/>
</dbReference>
<evidence type="ECO:0000256" key="4">
    <source>
        <dbReference type="SAM" id="MobiDB-lite"/>
    </source>
</evidence>
<feature type="compositionally biased region" description="Low complexity" evidence="4">
    <location>
        <begin position="109"/>
        <end position="125"/>
    </location>
</feature>
<dbReference type="InterPro" id="IPR010756">
    <property type="entry name" value="Tls1-like"/>
</dbReference>
<proteinExistence type="inferred from homology"/>
<organism evidence="5 6">
    <name type="scientific">Botryosphaeria dothidea</name>
    <dbReference type="NCBI Taxonomy" id="55169"/>
    <lineage>
        <taxon>Eukaryota</taxon>
        <taxon>Fungi</taxon>
        <taxon>Dikarya</taxon>
        <taxon>Ascomycota</taxon>
        <taxon>Pezizomycotina</taxon>
        <taxon>Dothideomycetes</taxon>
        <taxon>Dothideomycetes incertae sedis</taxon>
        <taxon>Botryosphaeriales</taxon>
        <taxon>Botryosphaeriaceae</taxon>
        <taxon>Botryosphaeria</taxon>
    </lineage>
</organism>
<dbReference type="GO" id="GO:0000398">
    <property type="term" value="P:mRNA splicing, via spliceosome"/>
    <property type="evidence" value="ECO:0007669"/>
    <property type="project" value="TreeGrafter"/>
</dbReference>
<reference evidence="5" key="1">
    <citation type="submission" date="2020-04" db="EMBL/GenBank/DDBJ databases">
        <title>Genome Assembly and Annotation of Botryosphaeria dothidea sdau 11-99, a Latent Pathogen of Apple Fruit Ring Rot in China.</title>
        <authorList>
            <person name="Yu C."/>
            <person name="Diao Y."/>
            <person name="Lu Q."/>
            <person name="Zhao J."/>
            <person name="Cui S."/>
            <person name="Peng C."/>
            <person name="He B."/>
            <person name="Liu H."/>
        </authorList>
    </citation>
    <scope>NUCLEOTIDE SEQUENCE [LARGE SCALE GENOMIC DNA]</scope>
    <source>
        <strain evidence="5">Sdau11-99</strain>
    </source>
</reference>
<evidence type="ECO:0000313" key="5">
    <source>
        <dbReference type="EMBL" id="KAF4301562.1"/>
    </source>
</evidence>
<feature type="region of interest" description="Disordered" evidence="4">
    <location>
        <begin position="1"/>
        <end position="128"/>
    </location>
</feature>
<feature type="compositionally biased region" description="Acidic residues" evidence="4">
    <location>
        <begin position="303"/>
        <end position="318"/>
    </location>
</feature>
<dbReference type="Proteomes" id="UP000572817">
    <property type="component" value="Unassembled WGS sequence"/>
</dbReference>
<comment type="subcellular location">
    <subcellularLocation>
        <location evidence="1">Nucleus</location>
    </subcellularLocation>
</comment>
<keyword evidence="6" id="KW-1185">Reference proteome</keyword>
<feature type="compositionally biased region" description="Low complexity" evidence="4">
    <location>
        <begin position="26"/>
        <end position="42"/>
    </location>
</feature>
<feature type="region of interest" description="Disordered" evidence="4">
    <location>
        <begin position="237"/>
        <end position="383"/>
    </location>
</feature>
<keyword evidence="3" id="KW-0539">Nucleus</keyword>
<dbReference type="AlphaFoldDB" id="A0A8H4II04"/>
<feature type="compositionally biased region" description="Basic residues" evidence="4">
    <location>
        <begin position="7"/>
        <end position="16"/>
    </location>
</feature>
<sequence>MAEASFRARKRQKVYRKRLDDDDEPPQSQQPAPLSPSSTPAADGTADISANTISAHAPSTVADDASSPSATATAPPMTTGEEGSGAPSVAEILRRARKQKARGLGVEFSSSSSSSRGGASSHAAAPEVGAMVAHTAPVAAPEDTAAEALAAKRFAPQTGRVADTFDKHMMAYIDSKMAEMREGERAAAAAAAAAAAGINGTSQDTQGQKIAFSSSSAIPLDAHRERQPAGMGKLMEIDLGPEATQRNIQRTEEATRRLQNGGSLDQMEEQLKGRRGRKRRTSEDIRRDKLVEEILKESRLEIYDDPDQQNETEGDEAADDRIVEQFRREFMEAVQTRNNRRPPASATAAKGKVDDRPKGPKLGGSRSARAAMRAMEEKQGKKK</sequence>
<comment type="caution">
    <text evidence="5">The sequence shown here is derived from an EMBL/GenBank/DDBJ whole genome shotgun (WGS) entry which is preliminary data.</text>
</comment>
<dbReference type="PANTHER" id="PTHR13486">
    <property type="entry name" value="TELOMERE LENGTH AND SILENCING PROTEIN 1 TLS1 FAMILY MEMBER"/>
    <property type="match status" value="1"/>
</dbReference>
<name>A0A8H4II04_9PEZI</name>
<feature type="compositionally biased region" description="Low complexity" evidence="4">
    <location>
        <begin position="57"/>
        <end position="79"/>
    </location>
</feature>